<evidence type="ECO:0000313" key="1">
    <source>
        <dbReference type="EMBL" id="SJL15603.1"/>
    </source>
</evidence>
<sequence length="85" mass="10075">MARSLSLPEFRCEGEFYDMIRATFLEPQLLLCYRSYSEVYVVIIKLNSQCADRSDVFRLSVEFNIMQLDNEMPLRRTDSPHPQIH</sequence>
<name>A0A284S3L7_ARMOS</name>
<proteinExistence type="predicted"/>
<dbReference type="AlphaFoldDB" id="A0A284S3L7"/>
<evidence type="ECO:0000313" key="2">
    <source>
        <dbReference type="Proteomes" id="UP000219338"/>
    </source>
</evidence>
<protein>
    <submittedName>
        <fullName evidence="1">Uncharacterized protein</fullName>
    </submittedName>
</protein>
<gene>
    <name evidence="1" type="ORF">ARMOST_19105</name>
</gene>
<dbReference type="EMBL" id="FUEG01000029">
    <property type="protein sequence ID" value="SJL15603.1"/>
    <property type="molecule type" value="Genomic_DNA"/>
</dbReference>
<dbReference type="Proteomes" id="UP000219338">
    <property type="component" value="Unassembled WGS sequence"/>
</dbReference>
<reference evidence="2" key="1">
    <citation type="journal article" date="2017" name="Nat. Ecol. Evol.">
        <title>Genome expansion and lineage-specific genetic innovations in the forest pathogenic fungi Armillaria.</title>
        <authorList>
            <person name="Sipos G."/>
            <person name="Prasanna A.N."/>
            <person name="Walter M.C."/>
            <person name="O'Connor E."/>
            <person name="Balint B."/>
            <person name="Krizsan K."/>
            <person name="Kiss B."/>
            <person name="Hess J."/>
            <person name="Varga T."/>
            <person name="Slot J."/>
            <person name="Riley R."/>
            <person name="Boka B."/>
            <person name="Rigling D."/>
            <person name="Barry K."/>
            <person name="Lee J."/>
            <person name="Mihaltcheva S."/>
            <person name="LaButti K."/>
            <person name="Lipzen A."/>
            <person name="Waldron R."/>
            <person name="Moloney N.M."/>
            <person name="Sperisen C."/>
            <person name="Kredics L."/>
            <person name="Vagvoelgyi C."/>
            <person name="Patrignani A."/>
            <person name="Fitzpatrick D."/>
            <person name="Nagy I."/>
            <person name="Doyle S."/>
            <person name="Anderson J.B."/>
            <person name="Grigoriev I.V."/>
            <person name="Gueldener U."/>
            <person name="Muensterkoetter M."/>
            <person name="Nagy L.G."/>
        </authorList>
    </citation>
    <scope>NUCLEOTIDE SEQUENCE [LARGE SCALE GENOMIC DNA]</scope>
    <source>
        <strain evidence="2">C18/9</strain>
    </source>
</reference>
<keyword evidence="2" id="KW-1185">Reference proteome</keyword>
<accession>A0A284S3L7</accession>
<organism evidence="1 2">
    <name type="scientific">Armillaria ostoyae</name>
    <name type="common">Armillaria root rot fungus</name>
    <dbReference type="NCBI Taxonomy" id="47428"/>
    <lineage>
        <taxon>Eukaryota</taxon>
        <taxon>Fungi</taxon>
        <taxon>Dikarya</taxon>
        <taxon>Basidiomycota</taxon>
        <taxon>Agaricomycotina</taxon>
        <taxon>Agaricomycetes</taxon>
        <taxon>Agaricomycetidae</taxon>
        <taxon>Agaricales</taxon>
        <taxon>Marasmiineae</taxon>
        <taxon>Physalacriaceae</taxon>
        <taxon>Armillaria</taxon>
    </lineage>
</organism>